<dbReference type="PaxDb" id="35128-Thaps4170"/>
<organism evidence="2 3">
    <name type="scientific">Thalassiosira pseudonana</name>
    <name type="common">Marine diatom</name>
    <name type="synonym">Cyclotella nana</name>
    <dbReference type="NCBI Taxonomy" id="35128"/>
    <lineage>
        <taxon>Eukaryota</taxon>
        <taxon>Sar</taxon>
        <taxon>Stramenopiles</taxon>
        <taxon>Ochrophyta</taxon>
        <taxon>Bacillariophyta</taxon>
        <taxon>Coscinodiscophyceae</taxon>
        <taxon>Thalassiosirophycidae</taxon>
        <taxon>Thalassiosirales</taxon>
        <taxon>Thalassiosiraceae</taxon>
        <taxon>Thalassiosira</taxon>
    </lineage>
</organism>
<dbReference type="InParanoid" id="B8C146"/>
<protein>
    <recommendedName>
        <fullName evidence="4">Integrase zinc-binding domain-containing protein</fullName>
    </recommendedName>
</protein>
<proteinExistence type="predicted"/>
<evidence type="ECO:0000313" key="2">
    <source>
        <dbReference type="EMBL" id="EED93177.1"/>
    </source>
</evidence>
<dbReference type="AlphaFoldDB" id="B8C146"/>
<evidence type="ECO:0000256" key="1">
    <source>
        <dbReference type="SAM" id="Coils"/>
    </source>
</evidence>
<reference evidence="2 3" key="2">
    <citation type="journal article" date="2008" name="Nature">
        <title>The Phaeodactylum genome reveals the evolutionary history of diatom genomes.</title>
        <authorList>
            <person name="Bowler C."/>
            <person name="Allen A.E."/>
            <person name="Badger J.H."/>
            <person name="Grimwood J."/>
            <person name="Jabbari K."/>
            <person name="Kuo A."/>
            <person name="Maheswari U."/>
            <person name="Martens C."/>
            <person name="Maumus F."/>
            <person name="Otillar R.P."/>
            <person name="Rayko E."/>
            <person name="Salamov A."/>
            <person name="Vandepoele K."/>
            <person name="Beszteri B."/>
            <person name="Gruber A."/>
            <person name="Heijde M."/>
            <person name="Katinka M."/>
            <person name="Mock T."/>
            <person name="Valentin K."/>
            <person name="Verret F."/>
            <person name="Berges J.A."/>
            <person name="Brownlee C."/>
            <person name="Cadoret J.P."/>
            <person name="Chiovitti A."/>
            <person name="Choi C.J."/>
            <person name="Coesel S."/>
            <person name="De Martino A."/>
            <person name="Detter J.C."/>
            <person name="Durkin C."/>
            <person name="Falciatore A."/>
            <person name="Fournet J."/>
            <person name="Haruta M."/>
            <person name="Huysman M.J."/>
            <person name="Jenkins B.D."/>
            <person name="Jiroutova K."/>
            <person name="Jorgensen R.E."/>
            <person name="Joubert Y."/>
            <person name="Kaplan A."/>
            <person name="Kroger N."/>
            <person name="Kroth P.G."/>
            <person name="La Roche J."/>
            <person name="Lindquist E."/>
            <person name="Lommer M."/>
            <person name="Martin-Jezequel V."/>
            <person name="Lopez P.J."/>
            <person name="Lucas S."/>
            <person name="Mangogna M."/>
            <person name="McGinnis K."/>
            <person name="Medlin L.K."/>
            <person name="Montsant A."/>
            <person name="Oudot-Le Secq M.P."/>
            <person name="Napoli C."/>
            <person name="Obornik M."/>
            <person name="Parker M.S."/>
            <person name="Petit J.L."/>
            <person name="Porcel B.M."/>
            <person name="Poulsen N."/>
            <person name="Robison M."/>
            <person name="Rychlewski L."/>
            <person name="Rynearson T.A."/>
            <person name="Schmutz J."/>
            <person name="Shapiro H."/>
            <person name="Siaut M."/>
            <person name="Stanley M."/>
            <person name="Sussman M.R."/>
            <person name="Taylor A.R."/>
            <person name="Vardi A."/>
            <person name="von Dassow P."/>
            <person name="Vyverman W."/>
            <person name="Willis A."/>
            <person name="Wyrwicz L.S."/>
            <person name="Rokhsar D.S."/>
            <person name="Weissenbach J."/>
            <person name="Armbrust E.V."/>
            <person name="Green B.R."/>
            <person name="Van de Peer Y."/>
            <person name="Grigoriev I.V."/>
        </authorList>
    </citation>
    <scope>NUCLEOTIDE SEQUENCE [LARGE SCALE GENOMIC DNA]</scope>
    <source>
        <strain evidence="2 3">CCMP1335</strain>
    </source>
</reference>
<dbReference type="GeneID" id="7442078"/>
<keyword evidence="3" id="KW-1185">Reference proteome</keyword>
<dbReference type="EMBL" id="CM000641">
    <property type="protein sequence ID" value="EED93177.1"/>
    <property type="molecule type" value="Genomic_DNA"/>
</dbReference>
<dbReference type="HOGENOM" id="CLU_822562_0_0_1"/>
<evidence type="ECO:0000313" key="3">
    <source>
        <dbReference type="Proteomes" id="UP000001449"/>
    </source>
</evidence>
<name>B8C146_THAPS</name>
<dbReference type="Proteomes" id="UP000001449">
    <property type="component" value="Chromosome 4"/>
</dbReference>
<gene>
    <name evidence="2" type="ORF">THAPSDRAFT_4170</name>
</gene>
<dbReference type="KEGG" id="tps:THAPSDRAFT_4170"/>
<keyword evidence="1" id="KW-0175">Coiled coil</keyword>
<sequence length="338" mass="37446">MTEHLDESAIAEAVAGVDIPETCAEMPGDDSLDNLINSASSMEESAARDKALVAALRKCKDALDQAQGDNNEAETRRAEIKNLYNRCAQLLAGYTPIEMRHKPQGAISPYAKRAKTADYVGEEMPYGVAEEEIPPPPENEVMWPGYQTQAENMDTAAVEGHREAFYQKLLKISVAEIESYQPKPTNANLKSKAQLTEWIHIARHWYTGADGMDAATFRAKHKTWYSRMKPVTYKLGRKTGIHLRSLPPKEGEVEGGTVLCGYSKDGAKSVVYVDIGSIFDALFQIHSMELGHRGRDAVKTLADERYANIPDAQVRAFLDTCPICNSRRSSGVMKSNYN</sequence>
<evidence type="ECO:0008006" key="4">
    <source>
        <dbReference type="Google" id="ProtNLM"/>
    </source>
</evidence>
<dbReference type="RefSeq" id="XP_002289640.1">
    <property type="nucleotide sequence ID" value="XM_002289604.1"/>
</dbReference>
<reference evidence="2 3" key="1">
    <citation type="journal article" date="2004" name="Science">
        <title>The genome of the diatom Thalassiosira pseudonana: ecology, evolution, and metabolism.</title>
        <authorList>
            <person name="Armbrust E.V."/>
            <person name="Berges J.A."/>
            <person name="Bowler C."/>
            <person name="Green B.R."/>
            <person name="Martinez D."/>
            <person name="Putnam N.H."/>
            <person name="Zhou S."/>
            <person name="Allen A.E."/>
            <person name="Apt K.E."/>
            <person name="Bechner M."/>
            <person name="Brzezinski M.A."/>
            <person name="Chaal B.K."/>
            <person name="Chiovitti A."/>
            <person name="Davis A.K."/>
            <person name="Demarest M.S."/>
            <person name="Detter J.C."/>
            <person name="Glavina T."/>
            <person name="Goodstein D."/>
            <person name="Hadi M.Z."/>
            <person name="Hellsten U."/>
            <person name="Hildebrand M."/>
            <person name="Jenkins B.D."/>
            <person name="Jurka J."/>
            <person name="Kapitonov V.V."/>
            <person name="Kroger N."/>
            <person name="Lau W.W."/>
            <person name="Lane T.W."/>
            <person name="Larimer F.W."/>
            <person name="Lippmeier J.C."/>
            <person name="Lucas S."/>
            <person name="Medina M."/>
            <person name="Montsant A."/>
            <person name="Obornik M."/>
            <person name="Parker M.S."/>
            <person name="Palenik B."/>
            <person name="Pazour G.J."/>
            <person name="Richardson P.M."/>
            <person name="Rynearson T.A."/>
            <person name="Saito M.A."/>
            <person name="Schwartz D.C."/>
            <person name="Thamatrakoln K."/>
            <person name="Valentin K."/>
            <person name="Vardi A."/>
            <person name="Wilkerson F.P."/>
            <person name="Rokhsar D.S."/>
        </authorList>
    </citation>
    <scope>NUCLEOTIDE SEQUENCE [LARGE SCALE GENOMIC DNA]</scope>
    <source>
        <strain evidence="2 3">CCMP1335</strain>
    </source>
</reference>
<feature type="coiled-coil region" evidence="1">
    <location>
        <begin position="56"/>
        <end position="83"/>
    </location>
</feature>
<accession>B8C146</accession>